<dbReference type="RefSeq" id="WP_345317910.1">
    <property type="nucleotide sequence ID" value="NZ_BAABLF010000030.1"/>
</dbReference>
<comment type="caution">
    <text evidence="6">The sequence shown here is derived from an EMBL/GenBank/DDBJ whole genome shotgun (WGS) entry which is preliminary data.</text>
</comment>
<dbReference type="InterPro" id="IPR007452">
    <property type="entry name" value="TamB_C"/>
</dbReference>
<evidence type="ECO:0000313" key="7">
    <source>
        <dbReference type="Proteomes" id="UP001501600"/>
    </source>
</evidence>
<keyword evidence="3" id="KW-1133">Transmembrane helix</keyword>
<dbReference type="Pfam" id="PF04357">
    <property type="entry name" value="TamB"/>
    <property type="match status" value="1"/>
</dbReference>
<proteinExistence type="predicted"/>
<keyword evidence="7" id="KW-1185">Reference proteome</keyword>
<evidence type="ECO:0000256" key="2">
    <source>
        <dbReference type="ARBA" id="ARBA00022692"/>
    </source>
</evidence>
<accession>A0ABP9SHY1</accession>
<reference evidence="7" key="1">
    <citation type="journal article" date="2019" name="Int. J. Syst. Evol. Microbiol.">
        <title>The Global Catalogue of Microorganisms (GCM) 10K type strain sequencing project: providing services to taxonomists for standard genome sequencing and annotation.</title>
        <authorList>
            <consortium name="The Broad Institute Genomics Platform"/>
            <consortium name="The Broad Institute Genome Sequencing Center for Infectious Disease"/>
            <person name="Wu L."/>
            <person name="Ma J."/>
        </authorList>
    </citation>
    <scope>NUCLEOTIDE SEQUENCE [LARGE SCALE GENOMIC DNA]</scope>
    <source>
        <strain evidence="7">JCM 18720</strain>
    </source>
</reference>
<protein>
    <submittedName>
        <fullName evidence="6">Translocation/assembly module TamB domain-containing protein</fullName>
    </submittedName>
</protein>
<organism evidence="6 7">
    <name type="scientific">Ferrimonas gelatinilytica</name>
    <dbReference type="NCBI Taxonomy" id="1255257"/>
    <lineage>
        <taxon>Bacteria</taxon>
        <taxon>Pseudomonadati</taxon>
        <taxon>Pseudomonadota</taxon>
        <taxon>Gammaproteobacteria</taxon>
        <taxon>Alteromonadales</taxon>
        <taxon>Ferrimonadaceae</taxon>
        <taxon>Ferrimonas</taxon>
    </lineage>
</organism>
<evidence type="ECO:0000256" key="1">
    <source>
        <dbReference type="ARBA" id="ARBA00004167"/>
    </source>
</evidence>
<keyword evidence="4" id="KW-0472">Membrane</keyword>
<sequence>MSWQPKIHRLLMGLGVVPLALLVILALLLGTPIGTRFALFCADRLLPMVSIEYRDGTLNRGVSLTHFGLRLDGVEVEVDDVQAKWRLSCLLKRELCAESVYAGAVSVQVDLATESQPEEEEAKPVPGVYSGIGLPIAIAVAQADLNRIDVRVDDMSYRAHRIRGQVLLEDTLLALRRVQLEQAEILIPLGGDEAQVAKTDDAETGARPQEEDSDWPLAQLPEVILPFELQLNDVAIIDSQLLLADQEHKVTTLRARGAWKHTRLALDDLILKHNWADLAGRFSMDFREDYPMNALLSGEIHQLPWLPELQAQPLSVRAHGGFRRLNLLVETKENQVAQLQGWLNLAQPDLPYQLQLQAERLSWPLSGEPDYLAHRVKLRSEGNLDDQRFALSGEVQDQQHPPLELMLLGQHDAGLLQIHHATVQSELGQALLQGSLDYRDGLRWQATLFTEQLDLSQLLPELDLKLDGQLISQGFFTTEDWQIAVSNTDLRGQLMGYPLAIRGAASFNAQWQGFARDLFITLNGTELTMDGGVNQGQWQMEGQLRAEQLSRWLPELTGNADFELAIDGPADNPAIQLRGQAEQLYYQALSLPRARLNAGYQPLDNHAYRLDLETETLRQANESLGQLQFSSTGSLSDQSAKLSVAGPYPIELALSGSLDQASQRWQGRWQRGAFLWPQWPWEMVDEADLLVDLAAGTLTLGAHCWRARGTELCFDDPALLGQQGALAARLNAQTAQLLEPWLPDRMQSTSRIEGNLYLNWQPGQLPRLTLALTDRDGEVLLSGGDGLAPTRLTWRKVEARLNLTPEGVHLDAAVDVNDEEDLTLNLNAGTSSPYALEGELVARQLDLGPYLAWFDFLNVAQGHLASDLVISGDLENPEVTGRLALTEGRFQALGNPTEVSELTVDVAFEAMQGRLNGDFMAGQGTGQLKGEIDWRQGFRSNLRLSGSGLELYYPPMVTITAAPDLNLALDQDRISIKGEVALSDGGVTIDSLPENAVQVSDDVIFIDSQAEEAPITSTNTELAIRILLGDNIAINALGMTGQLAGDLTLRQSRGQPPQMFGDVLLREGRFEAFGQKLRVDRGQVSFNGPTTLPNLDVEATREIEQDDVTVGVRITGTPNTPKLSLFSTPAMEQQEILSYLTRGQGLSSDGSANSGSSALLTSAALSLGVGTTGGVVSTIGEGLGLRDLALDTEGAGDDTQVTISGYVGSRMYFKYGVGVFDAVNELTLRYQLMQRLWLEAVNEISDAAQQSLDIYYSFDID</sequence>
<comment type="subcellular location">
    <subcellularLocation>
        <location evidence="1">Membrane</location>
        <topology evidence="1">Single-pass membrane protein</topology>
    </subcellularLocation>
</comment>
<evidence type="ECO:0000256" key="3">
    <source>
        <dbReference type="ARBA" id="ARBA00022989"/>
    </source>
</evidence>
<keyword evidence="2" id="KW-0812">Transmembrane</keyword>
<evidence type="ECO:0000256" key="4">
    <source>
        <dbReference type="ARBA" id="ARBA00023136"/>
    </source>
</evidence>
<dbReference type="Proteomes" id="UP001501600">
    <property type="component" value="Unassembled WGS sequence"/>
</dbReference>
<gene>
    <name evidence="6" type="ORF">GCM10025772_29180</name>
</gene>
<dbReference type="PANTHER" id="PTHR36985:SF1">
    <property type="entry name" value="TRANSLOCATION AND ASSEMBLY MODULE SUBUNIT TAMB"/>
    <property type="match status" value="1"/>
</dbReference>
<evidence type="ECO:0000313" key="6">
    <source>
        <dbReference type="EMBL" id="GAA5194975.1"/>
    </source>
</evidence>
<dbReference type="PANTHER" id="PTHR36985">
    <property type="entry name" value="TRANSLOCATION AND ASSEMBLY MODULE SUBUNIT TAMB"/>
    <property type="match status" value="1"/>
</dbReference>
<feature type="domain" description="Translocation and assembly module TamB C-terminal" evidence="5">
    <location>
        <begin position="920"/>
        <end position="1259"/>
    </location>
</feature>
<dbReference type="EMBL" id="BAABLF010000030">
    <property type="protein sequence ID" value="GAA5194975.1"/>
    <property type="molecule type" value="Genomic_DNA"/>
</dbReference>
<name>A0ABP9SHY1_9GAMM</name>
<evidence type="ECO:0000259" key="5">
    <source>
        <dbReference type="Pfam" id="PF04357"/>
    </source>
</evidence>